<keyword evidence="9" id="KW-1185">Reference proteome</keyword>
<feature type="domain" description="Tim44-like" evidence="7">
    <location>
        <begin position="43"/>
        <end position="112"/>
    </location>
</feature>
<dbReference type="Gene3D" id="3.10.450.240">
    <property type="match status" value="1"/>
</dbReference>
<dbReference type="PANTHER" id="PTHR10721:SF1">
    <property type="entry name" value="MITOCHONDRIAL IMPORT INNER MEMBRANE TRANSLOCASE SUBUNIT TIM44"/>
    <property type="match status" value="1"/>
</dbReference>
<keyword evidence="4" id="KW-0809">Transit peptide</keyword>
<evidence type="ECO:0000256" key="5">
    <source>
        <dbReference type="ARBA" id="ARBA00023128"/>
    </source>
</evidence>
<dbReference type="EMBL" id="LUCM01009700">
    <property type="protein sequence ID" value="KAA0186530.1"/>
    <property type="molecule type" value="Genomic_DNA"/>
</dbReference>
<sequence length="120" mass="13543">MFTPAKLSSSAGLSSLLSFVAEKSDLFGSCHQKPILIRATCNSQIQMGKMMEQGPVLVITFQAQQINCIRDKTGTVREGDPHKVLRVTHVWALCRDQSEFHPWAAWRLLDIAMMPTEQWL</sequence>
<dbReference type="GO" id="GO:0051087">
    <property type="term" value="F:protein-folding chaperone binding"/>
    <property type="evidence" value="ECO:0007669"/>
    <property type="project" value="TreeGrafter"/>
</dbReference>
<dbReference type="SUPFAM" id="SSF54427">
    <property type="entry name" value="NTF2-like"/>
    <property type="match status" value="1"/>
</dbReference>
<accession>A0A8E0VG72</accession>
<comment type="caution">
    <text evidence="8">The sequence shown here is derived from an EMBL/GenBank/DDBJ whole genome shotgun (WGS) entry which is preliminary data.</text>
</comment>
<reference evidence="8" key="1">
    <citation type="submission" date="2019-05" db="EMBL/GenBank/DDBJ databases">
        <title>Annotation for the trematode Fasciolopsis buski.</title>
        <authorList>
            <person name="Choi Y.-J."/>
        </authorList>
    </citation>
    <scope>NUCLEOTIDE SEQUENCE</scope>
    <source>
        <strain evidence="8">HT</strain>
        <tissue evidence="8">Whole worm</tissue>
    </source>
</reference>
<dbReference type="GO" id="GO:0030150">
    <property type="term" value="P:protein import into mitochondrial matrix"/>
    <property type="evidence" value="ECO:0007669"/>
    <property type="project" value="TreeGrafter"/>
</dbReference>
<evidence type="ECO:0000256" key="4">
    <source>
        <dbReference type="ARBA" id="ARBA00022946"/>
    </source>
</evidence>
<keyword evidence="3" id="KW-0999">Mitochondrion inner membrane</keyword>
<name>A0A8E0VG72_9TREM</name>
<dbReference type="InterPro" id="IPR007379">
    <property type="entry name" value="Tim44-like_dom"/>
</dbReference>
<keyword evidence="5" id="KW-0496">Mitochondrion</keyword>
<evidence type="ECO:0000259" key="7">
    <source>
        <dbReference type="Pfam" id="PF04280"/>
    </source>
</evidence>
<gene>
    <name evidence="8" type="ORF">FBUS_09444</name>
</gene>
<evidence type="ECO:0000256" key="1">
    <source>
        <dbReference type="ARBA" id="ARBA00004273"/>
    </source>
</evidence>
<evidence type="ECO:0000256" key="6">
    <source>
        <dbReference type="ARBA" id="ARBA00023136"/>
    </source>
</evidence>
<dbReference type="OrthoDB" id="10265990at2759"/>
<comment type="similarity">
    <text evidence="2">Belongs to the Tim44 family.</text>
</comment>
<evidence type="ECO:0000313" key="9">
    <source>
        <dbReference type="Proteomes" id="UP000728185"/>
    </source>
</evidence>
<organism evidence="8 9">
    <name type="scientific">Fasciolopsis buskii</name>
    <dbReference type="NCBI Taxonomy" id="27845"/>
    <lineage>
        <taxon>Eukaryota</taxon>
        <taxon>Metazoa</taxon>
        <taxon>Spiralia</taxon>
        <taxon>Lophotrochozoa</taxon>
        <taxon>Platyhelminthes</taxon>
        <taxon>Trematoda</taxon>
        <taxon>Digenea</taxon>
        <taxon>Plagiorchiida</taxon>
        <taxon>Echinostomata</taxon>
        <taxon>Echinostomatoidea</taxon>
        <taxon>Fasciolidae</taxon>
        <taxon>Fasciolopsis</taxon>
    </lineage>
</organism>
<evidence type="ECO:0000256" key="3">
    <source>
        <dbReference type="ARBA" id="ARBA00022792"/>
    </source>
</evidence>
<dbReference type="GO" id="GO:0005743">
    <property type="term" value="C:mitochondrial inner membrane"/>
    <property type="evidence" value="ECO:0007669"/>
    <property type="project" value="UniProtKB-SubCell"/>
</dbReference>
<dbReference type="InterPro" id="IPR039544">
    <property type="entry name" value="Tim44-like"/>
</dbReference>
<dbReference type="PANTHER" id="PTHR10721">
    <property type="entry name" value="MITOCHONDRIAL IMPORT INNER MEMBRANE TRANSLOCASE SUBUNIT TIM44"/>
    <property type="match status" value="1"/>
</dbReference>
<dbReference type="Pfam" id="PF04280">
    <property type="entry name" value="Tim44"/>
    <property type="match status" value="1"/>
</dbReference>
<dbReference type="Proteomes" id="UP000728185">
    <property type="component" value="Unassembled WGS sequence"/>
</dbReference>
<dbReference type="InterPro" id="IPR032710">
    <property type="entry name" value="NTF2-like_dom_sf"/>
</dbReference>
<dbReference type="AlphaFoldDB" id="A0A8E0VG72"/>
<evidence type="ECO:0000256" key="2">
    <source>
        <dbReference type="ARBA" id="ARBA00009597"/>
    </source>
</evidence>
<comment type="subcellular location">
    <subcellularLocation>
        <location evidence="1">Mitochondrion inner membrane</location>
    </subcellularLocation>
</comment>
<keyword evidence="6" id="KW-0472">Membrane</keyword>
<proteinExistence type="inferred from homology"/>
<evidence type="ECO:0000313" key="8">
    <source>
        <dbReference type="EMBL" id="KAA0186530.1"/>
    </source>
</evidence>
<protein>
    <submittedName>
        <fullName evidence="8">Mitochondrial import inner membrane translocase subunit TIM44</fullName>
    </submittedName>
</protein>